<dbReference type="Proteomes" id="UP000790709">
    <property type="component" value="Unassembled WGS sequence"/>
</dbReference>
<protein>
    <submittedName>
        <fullName evidence="1">Uncharacterized protein</fullName>
    </submittedName>
</protein>
<proteinExistence type="predicted"/>
<evidence type="ECO:0000313" key="2">
    <source>
        <dbReference type="Proteomes" id="UP000790709"/>
    </source>
</evidence>
<keyword evidence="2" id="KW-1185">Reference proteome</keyword>
<sequence length="154" mass="16697">MGPCRIVGDSKNCIAQICTAVGAFLVLFGILLSISFFVVASNPDSSTPMGLLVFRGLIPFVCDFPAVHLLGANSFRVPYCGCASSCAIWTCTRAISSRGCAAHGVRCLRYLSVMIQTYAERSLRWYQAWVERCLVSACKITNASETWGPSDLLV</sequence>
<gene>
    <name evidence="1" type="ORF">BV22DRAFT_459549</name>
</gene>
<comment type="caution">
    <text evidence="1">The sequence shown here is derived from an EMBL/GenBank/DDBJ whole genome shotgun (WGS) entry which is preliminary data.</text>
</comment>
<evidence type="ECO:0000313" key="1">
    <source>
        <dbReference type="EMBL" id="KAH7925156.1"/>
    </source>
</evidence>
<organism evidence="1 2">
    <name type="scientific">Leucogyrophana mollusca</name>
    <dbReference type="NCBI Taxonomy" id="85980"/>
    <lineage>
        <taxon>Eukaryota</taxon>
        <taxon>Fungi</taxon>
        <taxon>Dikarya</taxon>
        <taxon>Basidiomycota</taxon>
        <taxon>Agaricomycotina</taxon>
        <taxon>Agaricomycetes</taxon>
        <taxon>Agaricomycetidae</taxon>
        <taxon>Boletales</taxon>
        <taxon>Boletales incertae sedis</taxon>
        <taxon>Leucogyrophana</taxon>
    </lineage>
</organism>
<accession>A0ACB8BIV8</accession>
<dbReference type="EMBL" id="MU266408">
    <property type="protein sequence ID" value="KAH7925156.1"/>
    <property type="molecule type" value="Genomic_DNA"/>
</dbReference>
<reference evidence="1" key="1">
    <citation type="journal article" date="2021" name="New Phytol.">
        <title>Evolutionary innovations through gain and loss of genes in the ectomycorrhizal Boletales.</title>
        <authorList>
            <person name="Wu G."/>
            <person name="Miyauchi S."/>
            <person name="Morin E."/>
            <person name="Kuo A."/>
            <person name="Drula E."/>
            <person name="Varga T."/>
            <person name="Kohler A."/>
            <person name="Feng B."/>
            <person name="Cao Y."/>
            <person name="Lipzen A."/>
            <person name="Daum C."/>
            <person name="Hundley H."/>
            <person name="Pangilinan J."/>
            <person name="Johnson J."/>
            <person name="Barry K."/>
            <person name="LaButti K."/>
            <person name="Ng V."/>
            <person name="Ahrendt S."/>
            <person name="Min B."/>
            <person name="Choi I.G."/>
            <person name="Park H."/>
            <person name="Plett J.M."/>
            <person name="Magnuson J."/>
            <person name="Spatafora J.W."/>
            <person name="Nagy L.G."/>
            <person name="Henrissat B."/>
            <person name="Grigoriev I.V."/>
            <person name="Yang Z.L."/>
            <person name="Xu J."/>
            <person name="Martin F.M."/>
        </authorList>
    </citation>
    <scope>NUCLEOTIDE SEQUENCE</scope>
    <source>
        <strain evidence="1">KUC20120723A-06</strain>
    </source>
</reference>
<name>A0ACB8BIV8_9AGAM</name>